<evidence type="ECO:0000259" key="2">
    <source>
        <dbReference type="Pfam" id="PF02481"/>
    </source>
</evidence>
<dbReference type="NCBIfam" id="TIGR00732">
    <property type="entry name" value="dprA"/>
    <property type="match status" value="1"/>
</dbReference>
<dbReference type="PANTHER" id="PTHR43022">
    <property type="entry name" value="PROTEIN SMF"/>
    <property type="match status" value="1"/>
</dbReference>
<name>A0A369BIB6_9BACL</name>
<dbReference type="Proteomes" id="UP000253090">
    <property type="component" value="Unassembled WGS sequence"/>
</dbReference>
<proteinExistence type="inferred from homology"/>
<dbReference type="AlphaFoldDB" id="A0A369BIB6"/>
<dbReference type="EMBL" id="QPJW01000002">
    <property type="protein sequence ID" value="RCX21320.1"/>
    <property type="molecule type" value="Genomic_DNA"/>
</dbReference>
<dbReference type="PANTHER" id="PTHR43022:SF1">
    <property type="entry name" value="PROTEIN SMF"/>
    <property type="match status" value="1"/>
</dbReference>
<accession>A0A369BIB6</accession>
<evidence type="ECO:0000313" key="3">
    <source>
        <dbReference type="EMBL" id="RCX21320.1"/>
    </source>
</evidence>
<protein>
    <submittedName>
        <fullName evidence="3">DNA processing protein</fullName>
    </submittedName>
</protein>
<sequence>MDFPACGPNREWGKTMDKRCILIGLQESPGLGWKKISDIVSANKEWGHALEFSAIDWMECGLEAELALRMSERFTSSWIEGRMDLMHRKGIFPVTCLDESYPILMKETAKPPWVLYTLGNRSLLVGLSVAMVGTRVPTAYGRKIGIWLTEALCSRGITIVSGLARGIDGICHEAALNAGGSTVAVLGTAIDEVYPREHVTLYRKIAESGLIVSEYPIGTKGHPGMFPQRNRIIAGMTRGTVVVEADVRSGSLITADQALEEGRDVFAVPGPITSPKSRGTLGLLKQGAKIVTEPGDILEEYEHFLPSVSPTYEPEPSRIELTIEERRIYHMLEQGNSTFEGLMNESGWDFGLLHSVLLSLIMKKEVVQLPGSVYKII</sequence>
<evidence type="ECO:0000313" key="4">
    <source>
        <dbReference type="Proteomes" id="UP000253090"/>
    </source>
</evidence>
<feature type="domain" description="Smf/DprA SLOG" evidence="2">
    <location>
        <begin position="94"/>
        <end position="301"/>
    </location>
</feature>
<comment type="similarity">
    <text evidence="1">Belongs to the DprA/Smf family.</text>
</comment>
<keyword evidence="4" id="KW-1185">Reference proteome</keyword>
<evidence type="ECO:0000256" key="1">
    <source>
        <dbReference type="ARBA" id="ARBA00006525"/>
    </source>
</evidence>
<gene>
    <name evidence="3" type="ORF">DFP94_10266</name>
</gene>
<organism evidence="3 4">
    <name type="scientific">Fontibacillus phaseoli</name>
    <dbReference type="NCBI Taxonomy" id="1416533"/>
    <lineage>
        <taxon>Bacteria</taxon>
        <taxon>Bacillati</taxon>
        <taxon>Bacillota</taxon>
        <taxon>Bacilli</taxon>
        <taxon>Bacillales</taxon>
        <taxon>Paenibacillaceae</taxon>
        <taxon>Fontibacillus</taxon>
    </lineage>
</organism>
<reference evidence="3 4" key="1">
    <citation type="submission" date="2018-07" db="EMBL/GenBank/DDBJ databases">
        <title>Genomic Encyclopedia of Type Strains, Phase III (KMG-III): the genomes of soil and plant-associated and newly described type strains.</title>
        <authorList>
            <person name="Whitman W."/>
        </authorList>
    </citation>
    <scope>NUCLEOTIDE SEQUENCE [LARGE SCALE GENOMIC DNA]</scope>
    <source>
        <strain evidence="3 4">CECT 8333</strain>
    </source>
</reference>
<comment type="caution">
    <text evidence="3">The sequence shown here is derived from an EMBL/GenBank/DDBJ whole genome shotgun (WGS) entry which is preliminary data.</text>
</comment>
<dbReference type="Gene3D" id="3.40.50.450">
    <property type="match status" value="1"/>
</dbReference>
<dbReference type="InterPro" id="IPR003488">
    <property type="entry name" value="DprA"/>
</dbReference>
<dbReference type="InterPro" id="IPR057666">
    <property type="entry name" value="DrpA_SLOG"/>
</dbReference>
<dbReference type="Pfam" id="PF02481">
    <property type="entry name" value="DNA_processg_A"/>
    <property type="match status" value="1"/>
</dbReference>
<dbReference type="GO" id="GO:0009294">
    <property type="term" value="P:DNA-mediated transformation"/>
    <property type="evidence" value="ECO:0007669"/>
    <property type="project" value="InterPro"/>
</dbReference>
<dbReference type="SUPFAM" id="SSF102405">
    <property type="entry name" value="MCP/YpsA-like"/>
    <property type="match status" value="1"/>
</dbReference>